<evidence type="ECO:0000313" key="2">
    <source>
        <dbReference type="Proteomes" id="UP000091857"/>
    </source>
</evidence>
<dbReference type="EMBL" id="CM004395">
    <property type="protein sequence ID" value="KAG8648252.1"/>
    <property type="molecule type" value="Genomic_DNA"/>
</dbReference>
<gene>
    <name evidence="1" type="ORF">MANES_09G165300v8</name>
</gene>
<keyword evidence="2" id="KW-1185">Reference proteome</keyword>
<protein>
    <submittedName>
        <fullName evidence="1">Uncharacterized protein</fullName>
    </submittedName>
</protein>
<proteinExistence type="predicted"/>
<organism evidence="1 2">
    <name type="scientific">Manihot esculenta</name>
    <name type="common">Cassava</name>
    <name type="synonym">Jatropha manihot</name>
    <dbReference type="NCBI Taxonomy" id="3983"/>
    <lineage>
        <taxon>Eukaryota</taxon>
        <taxon>Viridiplantae</taxon>
        <taxon>Streptophyta</taxon>
        <taxon>Embryophyta</taxon>
        <taxon>Tracheophyta</taxon>
        <taxon>Spermatophyta</taxon>
        <taxon>Magnoliopsida</taxon>
        <taxon>eudicotyledons</taxon>
        <taxon>Gunneridae</taxon>
        <taxon>Pentapetalae</taxon>
        <taxon>rosids</taxon>
        <taxon>fabids</taxon>
        <taxon>Malpighiales</taxon>
        <taxon>Euphorbiaceae</taxon>
        <taxon>Crotonoideae</taxon>
        <taxon>Manihoteae</taxon>
        <taxon>Manihot</taxon>
    </lineage>
</organism>
<name>A0ACB7H751_MANES</name>
<sequence length="255" mass="28452">MLDTFLFKSESLFSKSSLLFSRSRRTTITYPQYVNFLSQCHLFHSSCLLSYQTQIQKPIVCARKKKRGSRPRKFMKVLPALVSFVASNFKILPGPLDLVVAEIGGGDGGGLGIWKVLGNGGSGGWRRKGKTNLGILGALVVCGLGLLFGKELKNDLLSGVFELVLLVTFFIKGHRRQVKYWVLGLCFIGVLMGLRLRREDTQQWVQKIRVCLPASGLLMTKRRNGRRDPTWETVETCSEITASVLGKRQPKMDVG</sequence>
<dbReference type="Proteomes" id="UP000091857">
    <property type="component" value="Chromosome 9"/>
</dbReference>
<comment type="caution">
    <text evidence="1">The sequence shown here is derived from an EMBL/GenBank/DDBJ whole genome shotgun (WGS) entry which is preliminary data.</text>
</comment>
<evidence type="ECO:0000313" key="1">
    <source>
        <dbReference type="EMBL" id="KAG8648252.1"/>
    </source>
</evidence>
<reference evidence="2" key="1">
    <citation type="journal article" date="2016" name="Nat. Biotechnol.">
        <title>Sequencing wild and cultivated cassava and related species reveals extensive interspecific hybridization and genetic diversity.</title>
        <authorList>
            <person name="Bredeson J.V."/>
            <person name="Lyons J.B."/>
            <person name="Prochnik S.E."/>
            <person name="Wu G.A."/>
            <person name="Ha C.M."/>
            <person name="Edsinger-Gonzales E."/>
            <person name="Grimwood J."/>
            <person name="Schmutz J."/>
            <person name="Rabbi I.Y."/>
            <person name="Egesi C."/>
            <person name="Nauluvula P."/>
            <person name="Lebot V."/>
            <person name="Ndunguru J."/>
            <person name="Mkamilo G."/>
            <person name="Bart R.S."/>
            <person name="Setter T.L."/>
            <person name="Gleadow R.M."/>
            <person name="Kulakow P."/>
            <person name="Ferguson M.E."/>
            <person name="Rounsley S."/>
            <person name="Rokhsar D.S."/>
        </authorList>
    </citation>
    <scope>NUCLEOTIDE SEQUENCE [LARGE SCALE GENOMIC DNA]</scope>
    <source>
        <strain evidence="2">cv. AM560-2</strain>
    </source>
</reference>
<accession>A0ACB7H751</accession>